<accession>A0A0F9X792</accession>
<sequence>MPASQIISLLREYHQAVVGSSKAAQRRSELSPGSSRARVTTANAQWGRAAEGRDIAADRLFDGLQASQYHCPDCGSQDLTCGTRKLSDKRNVWWISCSVCHTEGSDAASISAALREYNSGSTS</sequence>
<gene>
    <name evidence="2" type="ORF">LCGC14_0258980</name>
</gene>
<proteinExistence type="predicted"/>
<dbReference type="EMBL" id="LAZR01000138">
    <property type="protein sequence ID" value="KKN87443.1"/>
    <property type="molecule type" value="Genomic_DNA"/>
</dbReference>
<name>A0A0F9X792_9ZZZZ</name>
<organism evidence="2">
    <name type="scientific">marine sediment metagenome</name>
    <dbReference type="NCBI Taxonomy" id="412755"/>
    <lineage>
        <taxon>unclassified sequences</taxon>
        <taxon>metagenomes</taxon>
        <taxon>ecological metagenomes</taxon>
    </lineage>
</organism>
<reference evidence="2" key="1">
    <citation type="journal article" date="2015" name="Nature">
        <title>Complex archaea that bridge the gap between prokaryotes and eukaryotes.</title>
        <authorList>
            <person name="Spang A."/>
            <person name="Saw J.H."/>
            <person name="Jorgensen S.L."/>
            <person name="Zaremba-Niedzwiedzka K."/>
            <person name="Martijn J."/>
            <person name="Lind A.E."/>
            <person name="van Eijk R."/>
            <person name="Schleper C."/>
            <person name="Guy L."/>
            <person name="Ettema T.J."/>
        </authorList>
    </citation>
    <scope>NUCLEOTIDE SEQUENCE</scope>
</reference>
<feature type="region of interest" description="Disordered" evidence="1">
    <location>
        <begin position="21"/>
        <end position="43"/>
    </location>
</feature>
<dbReference type="AlphaFoldDB" id="A0A0F9X792"/>
<evidence type="ECO:0000256" key="1">
    <source>
        <dbReference type="SAM" id="MobiDB-lite"/>
    </source>
</evidence>
<protein>
    <submittedName>
        <fullName evidence="2">Uncharacterized protein</fullName>
    </submittedName>
</protein>
<feature type="compositionally biased region" description="Polar residues" evidence="1">
    <location>
        <begin position="31"/>
        <end position="43"/>
    </location>
</feature>
<evidence type="ECO:0000313" key="2">
    <source>
        <dbReference type="EMBL" id="KKN87443.1"/>
    </source>
</evidence>
<comment type="caution">
    <text evidence="2">The sequence shown here is derived from an EMBL/GenBank/DDBJ whole genome shotgun (WGS) entry which is preliminary data.</text>
</comment>